<evidence type="ECO:0000313" key="6">
    <source>
        <dbReference type="Proteomes" id="UP000066549"/>
    </source>
</evidence>
<dbReference type="InterPro" id="IPR050155">
    <property type="entry name" value="HAD-like_hydrolase_sf"/>
</dbReference>
<proteinExistence type="inferred from homology"/>
<dbReference type="InterPro" id="IPR023214">
    <property type="entry name" value="HAD_sf"/>
</dbReference>
<dbReference type="PANTHER" id="PTHR43434:SF1">
    <property type="entry name" value="PHOSPHOGLYCOLATE PHOSPHATASE"/>
    <property type="match status" value="1"/>
</dbReference>
<protein>
    <recommendedName>
        <fullName evidence="4">phosphoglycolate phosphatase</fullName>
        <ecNumber evidence="4">3.1.3.18</ecNumber>
    </recommendedName>
</protein>
<dbReference type="EC" id="3.1.3.18" evidence="4"/>
<comment type="similarity">
    <text evidence="3">Belongs to the HAD-like hydrolase superfamily. CbbY/CbbZ/Gph/YieH family.</text>
</comment>
<name>A0A0H4J0L0_9PROT</name>
<accession>A0A0H4J0L0</accession>
<dbReference type="InterPro" id="IPR041492">
    <property type="entry name" value="HAD_2"/>
</dbReference>
<evidence type="ECO:0000256" key="1">
    <source>
        <dbReference type="ARBA" id="ARBA00000830"/>
    </source>
</evidence>
<dbReference type="GO" id="GO:0008967">
    <property type="term" value="F:phosphoglycolate phosphatase activity"/>
    <property type="evidence" value="ECO:0007669"/>
    <property type="project" value="UniProtKB-EC"/>
</dbReference>
<dbReference type="GO" id="GO:0006281">
    <property type="term" value="P:DNA repair"/>
    <property type="evidence" value="ECO:0007669"/>
    <property type="project" value="TreeGrafter"/>
</dbReference>
<dbReference type="InterPro" id="IPR036412">
    <property type="entry name" value="HAD-like_sf"/>
</dbReference>
<sequence>MTSAFIFDFDGTLVDSEQAIYQCFQSITKQLAPERMEYAKNILIGPPLRDTASEILGPDHQDSLDEFVQLFIAMHDEQVIQHTQPYPDVIQVLKQLYNKNISMTVATNKRLAPTQKLIDHFGWNDYFSFIECSDSQNEMRNKDSMIQDIINQNELFHGSFFVGDTVNDGLSANLNQLRFIKACYGYGRDQDWSNVTTYQEIHQFIEILKLI</sequence>
<reference evidence="5 6" key="1">
    <citation type="submission" date="2015-03" db="EMBL/GenBank/DDBJ databases">
        <title>Comparative analysis of the OM43 clade including a novel species from Red Sea uncovers genomic and metabolic diversity among marine methylotrophs.</title>
        <authorList>
            <person name="Jimenez-Infante F."/>
            <person name="Ngugi D.K."/>
            <person name="Vinu M."/>
            <person name="Alam I."/>
            <person name="Kamau A."/>
            <person name="Blom J."/>
            <person name="Bajic V.B."/>
            <person name="Stingl U."/>
        </authorList>
    </citation>
    <scope>NUCLEOTIDE SEQUENCE [LARGE SCALE GENOMIC DNA]</scope>
    <source>
        <strain evidence="5 6">MBRSH7</strain>
    </source>
</reference>
<dbReference type="Proteomes" id="UP000066549">
    <property type="component" value="Chromosome"/>
</dbReference>
<evidence type="ECO:0000256" key="3">
    <source>
        <dbReference type="ARBA" id="ARBA00006171"/>
    </source>
</evidence>
<dbReference type="PANTHER" id="PTHR43434">
    <property type="entry name" value="PHOSPHOGLYCOLATE PHOSPHATASE"/>
    <property type="match status" value="1"/>
</dbReference>
<organism evidence="5 6">
    <name type="scientific">Methylophilales bacterium MBRS-H7</name>
    <dbReference type="NCBI Taxonomy" id="1623450"/>
    <lineage>
        <taxon>Bacteria</taxon>
        <taxon>Pseudomonadati</taxon>
        <taxon>Pseudomonadota</taxon>
        <taxon>Betaproteobacteria</taxon>
        <taxon>Nitrosomonadales</taxon>
        <taxon>OM43 clade</taxon>
    </lineage>
</organism>
<dbReference type="SFLD" id="SFLDG01129">
    <property type="entry name" value="C1.5:_HAD__Beta-PGM__Phosphata"/>
    <property type="match status" value="1"/>
</dbReference>
<dbReference type="GO" id="GO:0005829">
    <property type="term" value="C:cytosol"/>
    <property type="evidence" value="ECO:0007669"/>
    <property type="project" value="TreeGrafter"/>
</dbReference>
<dbReference type="OrthoDB" id="5293434at2"/>
<dbReference type="EMBL" id="CP011002">
    <property type="protein sequence ID" value="AKO66319.1"/>
    <property type="molecule type" value="Genomic_DNA"/>
</dbReference>
<keyword evidence="6" id="KW-1185">Reference proteome</keyword>
<comment type="catalytic activity">
    <reaction evidence="1">
        <text>2-phosphoglycolate + H2O = glycolate + phosphate</text>
        <dbReference type="Rhea" id="RHEA:14369"/>
        <dbReference type="ChEBI" id="CHEBI:15377"/>
        <dbReference type="ChEBI" id="CHEBI:29805"/>
        <dbReference type="ChEBI" id="CHEBI:43474"/>
        <dbReference type="ChEBI" id="CHEBI:58033"/>
        <dbReference type="EC" id="3.1.3.18"/>
    </reaction>
</comment>
<evidence type="ECO:0000256" key="2">
    <source>
        <dbReference type="ARBA" id="ARBA00004818"/>
    </source>
</evidence>
<evidence type="ECO:0000256" key="4">
    <source>
        <dbReference type="ARBA" id="ARBA00013078"/>
    </source>
</evidence>
<gene>
    <name evidence="5" type="ORF">VI33_06555</name>
</gene>
<dbReference type="SFLD" id="SFLDS00003">
    <property type="entry name" value="Haloacid_Dehalogenase"/>
    <property type="match status" value="1"/>
</dbReference>
<dbReference type="Pfam" id="PF13419">
    <property type="entry name" value="HAD_2"/>
    <property type="match status" value="1"/>
</dbReference>
<dbReference type="Gene3D" id="1.10.150.240">
    <property type="entry name" value="Putative phosphatase, domain 2"/>
    <property type="match status" value="1"/>
</dbReference>
<evidence type="ECO:0000313" key="5">
    <source>
        <dbReference type="EMBL" id="AKO66319.1"/>
    </source>
</evidence>
<dbReference type="AlphaFoldDB" id="A0A0H4J0L0"/>
<dbReference type="Gene3D" id="3.40.50.1000">
    <property type="entry name" value="HAD superfamily/HAD-like"/>
    <property type="match status" value="1"/>
</dbReference>
<dbReference type="InterPro" id="IPR023198">
    <property type="entry name" value="PGP-like_dom2"/>
</dbReference>
<comment type="pathway">
    <text evidence="2">Organic acid metabolism; glycolate biosynthesis; glycolate from 2-phosphoglycolate: step 1/1.</text>
</comment>
<dbReference type="SUPFAM" id="SSF56784">
    <property type="entry name" value="HAD-like"/>
    <property type="match status" value="1"/>
</dbReference>